<name>A0A1M7JPG6_XYLRU</name>
<feature type="domain" description="UvrD-like helicase C-terminal" evidence="17">
    <location>
        <begin position="413"/>
        <end position="692"/>
    </location>
</feature>
<comment type="catalytic activity">
    <reaction evidence="11">
        <text>Couples ATP hydrolysis with the unwinding of duplex DNA by translocating in the 3'-5' direction.</text>
        <dbReference type="EC" id="5.6.2.4"/>
    </reaction>
</comment>
<dbReference type="Proteomes" id="UP000184280">
    <property type="component" value="Unassembled WGS sequence"/>
</dbReference>
<dbReference type="GO" id="GO:0004527">
    <property type="term" value="F:exonuclease activity"/>
    <property type="evidence" value="ECO:0007669"/>
    <property type="project" value="UniProtKB-KW"/>
</dbReference>
<keyword evidence="5 15" id="KW-0347">Helicase</keyword>
<organism evidence="18 19">
    <name type="scientific">Xylanibacter ruminicola</name>
    <name type="common">Prevotella ruminicola</name>
    <dbReference type="NCBI Taxonomy" id="839"/>
    <lineage>
        <taxon>Bacteria</taxon>
        <taxon>Pseudomonadati</taxon>
        <taxon>Bacteroidota</taxon>
        <taxon>Bacteroidia</taxon>
        <taxon>Bacteroidales</taxon>
        <taxon>Prevotellaceae</taxon>
        <taxon>Xylanibacter</taxon>
    </lineage>
</organism>
<dbReference type="SUPFAM" id="SSF52540">
    <property type="entry name" value="P-loop containing nucleoside triphosphate hydrolases"/>
    <property type="match status" value="1"/>
</dbReference>
<evidence type="ECO:0000256" key="7">
    <source>
        <dbReference type="ARBA" id="ARBA00022840"/>
    </source>
</evidence>
<evidence type="ECO:0000256" key="5">
    <source>
        <dbReference type="ARBA" id="ARBA00022806"/>
    </source>
</evidence>
<evidence type="ECO:0000259" key="17">
    <source>
        <dbReference type="PROSITE" id="PS51217"/>
    </source>
</evidence>
<evidence type="ECO:0000256" key="13">
    <source>
        <dbReference type="ARBA" id="ARBA00034923"/>
    </source>
</evidence>
<evidence type="ECO:0000256" key="2">
    <source>
        <dbReference type="ARBA" id="ARBA00022741"/>
    </source>
</evidence>
<evidence type="ECO:0000256" key="9">
    <source>
        <dbReference type="ARBA" id="ARBA00023204"/>
    </source>
</evidence>
<dbReference type="InterPro" id="IPR011604">
    <property type="entry name" value="PDDEXK-like_dom_sf"/>
</dbReference>
<evidence type="ECO:0000313" key="18">
    <source>
        <dbReference type="EMBL" id="SHM54898.1"/>
    </source>
</evidence>
<dbReference type="GO" id="GO:0043138">
    <property type="term" value="F:3'-5' DNA helicase activity"/>
    <property type="evidence" value="ECO:0007669"/>
    <property type="project" value="UniProtKB-EC"/>
</dbReference>
<dbReference type="PROSITE" id="PS51217">
    <property type="entry name" value="UVRD_HELICASE_CTER"/>
    <property type="match status" value="1"/>
</dbReference>
<dbReference type="PROSITE" id="PS51198">
    <property type="entry name" value="UVRD_HELICASE_ATP_BIND"/>
    <property type="match status" value="1"/>
</dbReference>
<evidence type="ECO:0000256" key="4">
    <source>
        <dbReference type="ARBA" id="ARBA00022801"/>
    </source>
</evidence>
<comment type="catalytic activity">
    <reaction evidence="14">
        <text>ATP + H2O = ADP + phosphate + H(+)</text>
        <dbReference type="Rhea" id="RHEA:13065"/>
        <dbReference type="ChEBI" id="CHEBI:15377"/>
        <dbReference type="ChEBI" id="CHEBI:15378"/>
        <dbReference type="ChEBI" id="CHEBI:30616"/>
        <dbReference type="ChEBI" id="CHEBI:43474"/>
        <dbReference type="ChEBI" id="CHEBI:456216"/>
        <dbReference type="EC" id="5.6.2.4"/>
    </reaction>
</comment>
<dbReference type="Gene3D" id="3.40.50.300">
    <property type="entry name" value="P-loop containing nucleotide triphosphate hydrolases"/>
    <property type="match status" value="4"/>
</dbReference>
<dbReference type="Pfam" id="PF00580">
    <property type="entry name" value="UvrD-helicase"/>
    <property type="match status" value="1"/>
</dbReference>
<dbReference type="InterPro" id="IPR014016">
    <property type="entry name" value="UvrD-like_ATP-bd"/>
</dbReference>
<keyword evidence="9" id="KW-0234">DNA repair</keyword>
<feature type="binding site" evidence="15">
    <location>
        <begin position="8"/>
        <end position="15"/>
    </location>
    <ligand>
        <name>ATP</name>
        <dbReference type="ChEBI" id="CHEBI:30616"/>
    </ligand>
</feature>
<evidence type="ECO:0000259" key="16">
    <source>
        <dbReference type="PROSITE" id="PS51198"/>
    </source>
</evidence>
<dbReference type="InterPro" id="IPR027417">
    <property type="entry name" value="P-loop_NTPase"/>
</dbReference>
<reference evidence="18 19" key="1">
    <citation type="submission" date="2016-11" db="EMBL/GenBank/DDBJ databases">
        <authorList>
            <person name="Jaros S."/>
            <person name="Januszkiewicz K."/>
            <person name="Wedrychowicz H."/>
        </authorList>
    </citation>
    <scope>NUCLEOTIDE SEQUENCE [LARGE SCALE GENOMIC DNA]</scope>
    <source>
        <strain evidence="18 19">BPI-34</strain>
    </source>
</reference>
<accession>A0A1M7JPG6</accession>
<dbReference type="Pfam" id="PF13361">
    <property type="entry name" value="UvrD_C"/>
    <property type="match status" value="1"/>
</dbReference>
<evidence type="ECO:0000256" key="10">
    <source>
        <dbReference type="ARBA" id="ARBA00023235"/>
    </source>
</evidence>
<keyword evidence="6 18" id="KW-0269">Exonuclease</keyword>
<dbReference type="Gene3D" id="3.90.320.10">
    <property type="match status" value="1"/>
</dbReference>
<proteinExistence type="predicted"/>
<dbReference type="OrthoDB" id="9810135at2"/>
<evidence type="ECO:0000256" key="11">
    <source>
        <dbReference type="ARBA" id="ARBA00034617"/>
    </source>
</evidence>
<keyword evidence="8" id="KW-0238">DNA-binding</keyword>
<keyword evidence="10" id="KW-0413">Isomerase</keyword>
<dbReference type="PANTHER" id="PTHR11070">
    <property type="entry name" value="UVRD / RECB / PCRA DNA HELICASE FAMILY MEMBER"/>
    <property type="match status" value="1"/>
</dbReference>
<dbReference type="InterPro" id="IPR014017">
    <property type="entry name" value="DNA_helicase_UvrD-like_C"/>
</dbReference>
<evidence type="ECO:0000256" key="15">
    <source>
        <dbReference type="PROSITE-ProRule" id="PRU00560"/>
    </source>
</evidence>
<dbReference type="AlphaFoldDB" id="A0A1M7JPG6"/>
<keyword evidence="2 15" id="KW-0547">Nucleotide-binding</keyword>
<evidence type="ECO:0000256" key="6">
    <source>
        <dbReference type="ARBA" id="ARBA00022839"/>
    </source>
</evidence>
<keyword evidence="1" id="KW-0540">Nuclease</keyword>
<evidence type="ECO:0000313" key="19">
    <source>
        <dbReference type="Proteomes" id="UP000184280"/>
    </source>
</evidence>
<dbReference type="GO" id="GO:0000725">
    <property type="term" value="P:recombinational repair"/>
    <property type="evidence" value="ECO:0007669"/>
    <property type="project" value="TreeGrafter"/>
</dbReference>
<protein>
    <recommendedName>
        <fullName evidence="12">DNA 3'-5' helicase</fullName>
        <ecNumber evidence="12">5.6.2.4</ecNumber>
    </recommendedName>
    <alternativeName>
        <fullName evidence="13">DNA 3'-5' helicase II</fullName>
    </alternativeName>
</protein>
<sequence length="1063" mass="122154">MTKTFITAGAGSGKTYRITTDVANMVNDKNIGLKPDQVIMTTFTKAAAQELREKAKKELVNLGLHDEAQQMEHALIGTVHSVANTFLTKYWYLLGITPDAAAMDEDEVSVYRDHSLKGLLSKDERAFLFKYAETYEVLYSRTEHKSGIDYEFWKKDLCQVLNYIKWYDISDKQLTESLKTTQSIIDCLQPRPTETLQDVLTDSFYQEVEDFFALARKITENQCNAKAFYYSLKDCKEVTPELVETFLKHKDLQITSQGKKYTLEGPSTQKVSNYLVDVTRCTTENSENHRKYAEIIFSLAKRWQKEYRLYKDEHHLIDFNDMEELFLKLLGMDEVIQDIQSRFKWLFVDEFQDSNPMQVRIFEALSKLLNTVFVGDKKQAIFGFRGSDTELTTAVADSISDKDPLKHSYRSVESLVNFSSTLFLKIFSNMPEDDVRLTMPKEKDKGNRDIVEKPLRIWPYAKDQELALQIQQLILLEDIKPCDIAVLARTNANLDNLADELRKLKVPVCREATDIKDSRTGRLLKALLTLVNSQTNQLARAEVAYLVSPGYHITKIIEHRLDYLSDNESSAISYLNEIPVLKRLNQLLQFRSNEQEEFSMNLLGYQSISALVESLVIELDLYALVQSWENPQTEEANLQAFIELARKYEDISTKLAKPATVTGFIDFFTNQKQKGALNEDGVRLFTYHKSKGLEWKVVILMSLNDDAAKETDIAMQSMLGCHWHRKEQPTRDNINPPMTISLVRNIYGTTNEVKSAITARLQKHPMWDTVRDHEIAEAARLLYVGVTRARNILILAPIKKDGVLNLSWFRSVGISEMNLQHDSQTKMDPLNIGITFDVETVDPNNLQTWPEQRLNKVHQLAQVPAPLDNVLFIAPSKAGKTPHDIVIINNKESRMEIHYNTKGDEDALMGDFIHQVFCCCDDGITEKQITELRDSYGFTEKNYSEPKLLKDAWNYLIDTLESRYGKAVKRHHEKPFRHLDENGHIVSGYMDFVWETEDGYVVVDYKTCPGGYDLVFKPGSEHYAGCHGDQLDCYQRALEAEGKKPVIARIIYYPVTRYVVEVR</sequence>
<keyword evidence="3" id="KW-0227">DNA damage</keyword>
<gene>
    <name evidence="18" type="ORF">SAMN04488494_2132</name>
</gene>
<dbReference type="EMBL" id="FRCJ01000004">
    <property type="protein sequence ID" value="SHM54898.1"/>
    <property type="molecule type" value="Genomic_DNA"/>
</dbReference>
<dbReference type="SUPFAM" id="SSF52980">
    <property type="entry name" value="Restriction endonuclease-like"/>
    <property type="match status" value="1"/>
</dbReference>
<evidence type="ECO:0000256" key="8">
    <source>
        <dbReference type="ARBA" id="ARBA00023125"/>
    </source>
</evidence>
<feature type="domain" description="UvrD-like helicase ATP-binding" evidence="16">
    <location>
        <begin position="1"/>
        <end position="412"/>
    </location>
</feature>
<dbReference type="InterPro" id="IPR011335">
    <property type="entry name" value="Restrct_endonuc-II-like"/>
</dbReference>
<keyword evidence="4 15" id="KW-0378">Hydrolase</keyword>
<evidence type="ECO:0000256" key="1">
    <source>
        <dbReference type="ARBA" id="ARBA00022722"/>
    </source>
</evidence>
<dbReference type="InterPro" id="IPR000212">
    <property type="entry name" value="DNA_helicase_UvrD/REP"/>
</dbReference>
<dbReference type="RefSeq" id="WP_073045238.1">
    <property type="nucleotide sequence ID" value="NZ_FOLF01000007.1"/>
</dbReference>
<evidence type="ECO:0000256" key="3">
    <source>
        <dbReference type="ARBA" id="ARBA00022763"/>
    </source>
</evidence>
<dbReference type="PANTHER" id="PTHR11070:SF2">
    <property type="entry name" value="ATP-DEPENDENT DNA HELICASE SRS2"/>
    <property type="match status" value="1"/>
</dbReference>
<evidence type="ECO:0000256" key="12">
    <source>
        <dbReference type="ARBA" id="ARBA00034808"/>
    </source>
</evidence>
<dbReference type="EC" id="5.6.2.4" evidence="12"/>
<dbReference type="GO" id="GO:0005524">
    <property type="term" value="F:ATP binding"/>
    <property type="evidence" value="ECO:0007669"/>
    <property type="project" value="UniProtKB-UniRule"/>
</dbReference>
<keyword evidence="7 15" id="KW-0067">ATP-binding</keyword>
<dbReference type="GO" id="GO:0003677">
    <property type="term" value="F:DNA binding"/>
    <property type="evidence" value="ECO:0007669"/>
    <property type="project" value="UniProtKB-KW"/>
</dbReference>
<evidence type="ECO:0000256" key="14">
    <source>
        <dbReference type="ARBA" id="ARBA00048988"/>
    </source>
</evidence>